<dbReference type="InterPro" id="IPR036515">
    <property type="entry name" value="Transposase_17_sf"/>
</dbReference>
<dbReference type="Gene3D" id="3.30.70.1290">
    <property type="entry name" value="Transposase IS200-like"/>
    <property type="match status" value="1"/>
</dbReference>
<feature type="domain" description="Transposase IS200-like" evidence="1">
    <location>
        <begin position="4"/>
        <end position="118"/>
    </location>
</feature>
<dbReference type="SUPFAM" id="SSF143422">
    <property type="entry name" value="Transposase IS200-like"/>
    <property type="match status" value="1"/>
</dbReference>
<reference evidence="2 3" key="1">
    <citation type="submission" date="2019-12" db="EMBL/GenBank/DDBJ databases">
        <title>Genome sequenceing of Clostridium bovifaecis.</title>
        <authorList>
            <person name="Yao Y."/>
        </authorList>
    </citation>
    <scope>NUCLEOTIDE SEQUENCE [LARGE SCALE GENOMIC DNA]</scope>
    <source>
        <strain evidence="2 3">BXX</strain>
    </source>
</reference>
<dbReference type="PANTHER" id="PTHR34322:SF2">
    <property type="entry name" value="TRANSPOSASE IS200-LIKE DOMAIN-CONTAINING PROTEIN"/>
    <property type="match status" value="1"/>
</dbReference>
<dbReference type="GO" id="GO:0004803">
    <property type="term" value="F:transposase activity"/>
    <property type="evidence" value="ECO:0007669"/>
    <property type="project" value="InterPro"/>
</dbReference>
<proteinExistence type="predicted"/>
<dbReference type="EMBL" id="CP046522">
    <property type="protein sequence ID" value="QGU96332.1"/>
    <property type="molecule type" value="Genomic_DNA"/>
</dbReference>
<dbReference type="Pfam" id="PF01797">
    <property type="entry name" value="Y1_Tnp"/>
    <property type="match status" value="1"/>
</dbReference>
<gene>
    <name evidence="2" type="ORF">GOM49_15620</name>
</gene>
<accession>A0A6I6ERG2</accession>
<dbReference type="PANTHER" id="PTHR34322">
    <property type="entry name" value="TRANSPOSASE, Y1_TNP DOMAIN-CONTAINING"/>
    <property type="match status" value="1"/>
</dbReference>
<dbReference type="SMART" id="SM01321">
    <property type="entry name" value="Y1_Tnp"/>
    <property type="match status" value="1"/>
</dbReference>
<evidence type="ECO:0000313" key="3">
    <source>
        <dbReference type="Proteomes" id="UP000422764"/>
    </source>
</evidence>
<dbReference type="GO" id="GO:0003677">
    <property type="term" value="F:DNA binding"/>
    <property type="evidence" value="ECO:0007669"/>
    <property type="project" value="InterPro"/>
</dbReference>
<sequence length="292" mass="35206">MELFLREPYIIYQRGNNREYIFENPKHKAFLLKQIKEYNQVYDFQLLAYAIMGNHYHLLIKTNKTPITDIMFSINNVLAKYLNRELNRTGHVFENRYNCKLVDNDAYLLWVLRYIHRNPVRAKLCSRVDEYKWSSHYFYKWGINTVVSTDFILRILSEDKPVAIKRYKRIIELREEKSQQEDFERIRDEFQLNDLKIHYKRMEYEEYKTAVCNVKPLKDILDCMDIEPAVKELLKRGSKKHSITVYKVQFIREAIKNKYTLKQIATFLNSSQPAISNMLAYYKYKSVSNSDI</sequence>
<dbReference type="Proteomes" id="UP000422764">
    <property type="component" value="Chromosome"/>
</dbReference>
<keyword evidence="3" id="KW-1185">Reference proteome</keyword>
<evidence type="ECO:0000313" key="2">
    <source>
        <dbReference type="EMBL" id="QGU96332.1"/>
    </source>
</evidence>
<dbReference type="GO" id="GO:0006313">
    <property type="term" value="P:DNA transposition"/>
    <property type="evidence" value="ECO:0007669"/>
    <property type="project" value="InterPro"/>
</dbReference>
<name>A0A6I6ERG2_9CLOT</name>
<dbReference type="InterPro" id="IPR002686">
    <property type="entry name" value="Transposase_17"/>
</dbReference>
<organism evidence="2 3">
    <name type="scientific">Clostridium bovifaecis</name>
    <dbReference type="NCBI Taxonomy" id="2184719"/>
    <lineage>
        <taxon>Bacteria</taxon>
        <taxon>Bacillati</taxon>
        <taxon>Bacillota</taxon>
        <taxon>Clostridia</taxon>
        <taxon>Eubacteriales</taxon>
        <taxon>Clostridiaceae</taxon>
        <taxon>Clostridium</taxon>
    </lineage>
</organism>
<protein>
    <recommendedName>
        <fullName evidence="1">Transposase IS200-like domain-containing protein</fullName>
    </recommendedName>
</protein>
<evidence type="ECO:0000259" key="1">
    <source>
        <dbReference type="SMART" id="SM01321"/>
    </source>
</evidence>
<dbReference type="AlphaFoldDB" id="A0A6I6ERG2"/>